<evidence type="ECO:0000313" key="2">
    <source>
        <dbReference type="Proteomes" id="UP000266677"/>
    </source>
</evidence>
<dbReference type="Proteomes" id="UP000266677">
    <property type="component" value="Unassembled WGS sequence"/>
</dbReference>
<dbReference type="AlphaFoldDB" id="A0A3A4K036"/>
<evidence type="ECO:0000313" key="1">
    <source>
        <dbReference type="EMBL" id="RJO72929.1"/>
    </source>
</evidence>
<proteinExistence type="predicted"/>
<organism evidence="1 2">
    <name type="scientific">Nocardia panacis</name>
    <dbReference type="NCBI Taxonomy" id="2340916"/>
    <lineage>
        <taxon>Bacteria</taxon>
        <taxon>Bacillati</taxon>
        <taxon>Actinomycetota</taxon>
        <taxon>Actinomycetes</taxon>
        <taxon>Mycobacteriales</taxon>
        <taxon>Nocardiaceae</taxon>
        <taxon>Nocardia</taxon>
    </lineage>
</organism>
<sequence>MDVSTSTAIDYTGQSFINFRDFEFEEEGRHRFRWIDSKKFDLLRPDLDDKFVLGALIAHPQFLDDYVGGGLDPEGLRHGPYWLSRISPDTYRKVDNATALDVLEQWISGCGMIPESLRVEIDHKVLDPVREATACYLLRTLDNTAANDYADIHNEFHEIVLIDRGTRRILLIVATDD</sequence>
<name>A0A3A4K036_9NOCA</name>
<protein>
    <submittedName>
        <fullName evidence="1">Uncharacterized protein</fullName>
    </submittedName>
</protein>
<reference evidence="1 2" key="1">
    <citation type="submission" date="2018-09" db="EMBL/GenBank/DDBJ databases">
        <title>YIM PH21274 draft genome.</title>
        <authorList>
            <person name="Miao C."/>
        </authorList>
    </citation>
    <scope>NUCLEOTIDE SEQUENCE [LARGE SCALE GENOMIC DNA]</scope>
    <source>
        <strain evidence="1 2">YIM PH 21724</strain>
    </source>
</reference>
<gene>
    <name evidence="1" type="ORF">D5S18_21820</name>
</gene>
<accession>A0A3A4K036</accession>
<comment type="caution">
    <text evidence="1">The sequence shown here is derived from an EMBL/GenBank/DDBJ whole genome shotgun (WGS) entry which is preliminary data.</text>
</comment>
<keyword evidence="2" id="KW-1185">Reference proteome</keyword>
<dbReference type="EMBL" id="QZFU01000024">
    <property type="protein sequence ID" value="RJO72929.1"/>
    <property type="molecule type" value="Genomic_DNA"/>
</dbReference>